<dbReference type="PATRIC" id="fig|1216932.3.peg.176"/>
<evidence type="ECO:0000256" key="2">
    <source>
        <dbReference type="ARBA" id="ARBA00022692"/>
    </source>
</evidence>
<keyword evidence="4 5" id="KW-0472">Membrane</keyword>
<protein>
    <recommendedName>
        <fullName evidence="8">Peptidase S54 rhomboid domain-containing protein</fullName>
    </recommendedName>
</protein>
<feature type="transmembrane region" description="Helical" evidence="5">
    <location>
        <begin position="15"/>
        <end position="38"/>
    </location>
</feature>
<evidence type="ECO:0000256" key="4">
    <source>
        <dbReference type="ARBA" id="ARBA00023136"/>
    </source>
</evidence>
<feature type="transmembrane region" description="Helical" evidence="5">
    <location>
        <begin position="58"/>
        <end position="87"/>
    </location>
</feature>
<evidence type="ECO:0008006" key="8">
    <source>
        <dbReference type="Google" id="ProtNLM"/>
    </source>
</evidence>
<dbReference type="Proteomes" id="UP000019426">
    <property type="component" value="Chromosome M2/40_rep1"/>
</dbReference>
<keyword evidence="3 5" id="KW-1133">Transmembrane helix</keyword>
<dbReference type="OrthoDB" id="9778756at2"/>
<evidence type="ECO:0000256" key="1">
    <source>
        <dbReference type="ARBA" id="ARBA00004141"/>
    </source>
</evidence>
<keyword evidence="2 5" id="KW-0812">Transmembrane</keyword>
<name>W6RZA5_9CLOT</name>
<dbReference type="KEGG" id="clt:CM240_0196"/>
<dbReference type="InterPro" id="IPR007599">
    <property type="entry name" value="DER1"/>
</dbReference>
<gene>
    <name evidence="6" type="ORF">CM240_0196</name>
</gene>
<keyword evidence="7" id="KW-1185">Reference proteome</keyword>
<dbReference type="EMBL" id="HG917868">
    <property type="protein sequence ID" value="CDM67367.1"/>
    <property type="molecule type" value="Genomic_DNA"/>
</dbReference>
<comment type="subcellular location">
    <subcellularLocation>
        <location evidence="1">Membrane</location>
        <topology evidence="1">Multi-pass membrane protein</topology>
    </subcellularLocation>
</comment>
<feature type="transmembrane region" description="Helical" evidence="5">
    <location>
        <begin position="181"/>
        <end position="201"/>
    </location>
</feature>
<feature type="transmembrane region" description="Helical" evidence="5">
    <location>
        <begin position="155"/>
        <end position="175"/>
    </location>
</feature>
<proteinExistence type="predicted"/>
<feature type="transmembrane region" description="Helical" evidence="5">
    <location>
        <begin position="99"/>
        <end position="122"/>
    </location>
</feature>
<dbReference type="STRING" id="1216932.CM240_0196"/>
<dbReference type="Gene3D" id="1.20.1540.10">
    <property type="entry name" value="Rhomboid-like"/>
    <property type="match status" value="1"/>
</dbReference>
<evidence type="ECO:0000313" key="7">
    <source>
        <dbReference type="Proteomes" id="UP000019426"/>
    </source>
</evidence>
<dbReference type="HOGENOM" id="CLU_070290_0_0_9"/>
<dbReference type="InterPro" id="IPR035952">
    <property type="entry name" value="Rhomboid-like_sf"/>
</dbReference>
<evidence type="ECO:0000256" key="5">
    <source>
        <dbReference type="SAM" id="Phobius"/>
    </source>
</evidence>
<dbReference type="SUPFAM" id="SSF144091">
    <property type="entry name" value="Rhomboid-like"/>
    <property type="match status" value="1"/>
</dbReference>
<accession>W6RZA5</accession>
<dbReference type="eggNOG" id="COG0705">
    <property type="taxonomic scope" value="Bacteria"/>
</dbReference>
<dbReference type="RefSeq" id="WP_044035834.1">
    <property type="nucleotide sequence ID" value="NZ_HG917868.1"/>
</dbReference>
<evidence type="ECO:0000256" key="3">
    <source>
        <dbReference type="ARBA" id="ARBA00022989"/>
    </source>
</evidence>
<sequence length="268" mass="30772">MNWLNKLERKFGKYYIHNLITIIVVMNAIVYFLALIGGESANMSNLMLVPQKVMNGEIWRLVTFIFIPPNTTPLFILLNLFFFYYAGKGLEEAWGGFKVNVFYLVGMIFTIIASFITGWPAWSDGLQLMLIIAFALSYPNMEILFWGIIPLKLKYLAVIDIVFLLVELKQIPFVGYAIVEIAPLLAIPIFFGGTLVTNIKYQKKKNNRKKSNLKVIKGYTHKCTICGLTDIQDPDMDFRYCSKCEGKHCYCSNHIMNHEHITAKDKLK</sequence>
<evidence type="ECO:0000313" key="6">
    <source>
        <dbReference type="EMBL" id="CDM67367.1"/>
    </source>
</evidence>
<dbReference type="Pfam" id="PF04511">
    <property type="entry name" value="DER1"/>
    <property type="match status" value="1"/>
</dbReference>
<organism evidence="6 7">
    <name type="scientific">Clostridium bornimense</name>
    <dbReference type="NCBI Taxonomy" id="1216932"/>
    <lineage>
        <taxon>Bacteria</taxon>
        <taxon>Bacillati</taxon>
        <taxon>Bacillota</taxon>
        <taxon>Clostridia</taxon>
        <taxon>Eubacteriales</taxon>
        <taxon>Clostridiaceae</taxon>
        <taxon>Clostridium</taxon>
    </lineage>
</organism>
<reference evidence="6 7" key="1">
    <citation type="submission" date="2013-11" db="EMBL/GenBank/DDBJ databases">
        <title>Complete genome sequence of Clostridum sp. M2/40.</title>
        <authorList>
            <person name="Wibberg D."/>
            <person name="Puehler A."/>
            <person name="Schlueter A."/>
        </authorList>
    </citation>
    <scope>NUCLEOTIDE SEQUENCE [LARGE SCALE GENOMIC DNA]</scope>
    <source>
        <strain evidence="7">M2/40</strain>
    </source>
</reference>
<dbReference type="AlphaFoldDB" id="W6RZA5"/>
<dbReference type="GO" id="GO:0016020">
    <property type="term" value="C:membrane"/>
    <property type="evidence" value="ECO:0007669"/>
    <property type="project" value="UniProtKB-SubCell"/>
</dbReference>